<feature type="transmembrane region" description="Helical" evidence="1">
    <location>
        <begin position="88"/>
        <end position="106"/>
    </location>
</feature>
<reference evidence="2" key="1">
    <citation type="submission" date="2023-10" db="EMBL/GenBank/DDBJ databases">
        <authorList>
            <person name="Chen Y."/>
            <person name="Shah S."/>
            <person name="Dougan E. K."/>
            <person name="Thang M."/>
            <person name="Chan C."/>
        </authorList>
    </citation>
    <scope>NUCLEOTIDE SEQUENCE [LARGE SCALE GENOMIC DNA]</scope>
</reference>
<evidence type="ECO:0000313" key="2">
    <source>
        <dbReference type="EMBL" id="CAK0822758.1"/>
    </source>
</evidence>
<evidence type="ECO:0000256" key="1">
    <source>
        <dbReference type="SAM" id="Phobius"/>
    </source>
</evidence>
<gene>
    <name evidence="2" type="ORF">PCOR1329_LOCUS23691</name>
</gene>
<feature type="transmembrane region" description="Helical" evidence="1">
    <location>
        <begin position="112"/>
        <end position="129"/>
    </location>
</feature>
<comment type="caution">
    <text evidence="2">The sequence shown here is derived from an EMBL/GenBank/DDBJ whole genome shotgun (WGS) entry which is preliminary data.</text>
</comment>
<name>A0ABN9RTW3_9DINO</name>
<organism evidence="2 3">
    <name type="scientific">Prorocentrum cordatum</name>
    <dbReference type="NCBI Taxonomy" id="2364126"/>
    <lineage>
        <taxon>Eukaryota</taxon>
        <taxon>Sar</taxon>
        <taxon>Alveolata</taxon>
        <taxon>Dinophyceae</taxon>
        <taxon>Prorocentrales</taxon>
        <taxon>Prorocentraceae</taxon>
        <taxon>Prorocentrum</taxon>
    </lineage>
</organism>
<sequence length="156" mass="16573">MVPTALGRGGPAAAREVADRLSLWGWLLGVALCICQLLTLPLVPLMTPVKAVQEATRLPSLIAALLQIVTGAVMAGEGTLQGLRAYRWLACSASLGCLLMLCILALTRDLGVAGVWIGFFAFNLVRLLFSASHRLRFGPLARRGVGPLARLPEDTV</sequence>
<protein>
    <recommendedName>
        <fullName evidence="4">Protein RFT1 homolog</fullName>
    </recommendedName>
</protein>
<keyword evidence="1" id="KW-1133">Transmembrane helix</keyword>
<evidence type="ECO:0000313" key="3">
    <source>
        <dbReference type="Proteomes" id="UP001189429"/>
    </source>
</evidence>
<dbReference type="EMBL" id="CAUYUJ010008058">
    <property type="protein sequence ID" value="CAK0822758.1"/>
    <property type="molecule type" value="Genomic_DNA"/>
</dbReference>
<dbReference type="Proteomes" id="UP001189429">
    <property type="component" value="Unassembled WGS sequence"/>
</dbReference>
<proteinExistence type="predicted"/>
<keyword evidence="1" id="KW-0472">Membrane</keyword>
<evidence type="ECO:0008006" key="4">
    <source>
        <dbReference type="Google" id="ProtNLM"/>
    </source>
</evidence>
<accession>A0ABN9RTW3</accession>
<feature type="transmembrane region" description="Helical" evidence="1">
    <location>
        <begin position="58"/>
        <end position="76"/>
    </location>
</feature>
<keyword evidence="3" id="KW-1185">Reference proteome</keyword>
<keyword evidence="1" id="KW-0812">Transmembrane</keyword>
<feature type="transmembrane region" description="Helical" evidence="1">
    <location>
        <begin position="21"/>
        <end position="46"/>
    </location>
</feature>